<feature type="coiled-coil region" evidence="1">
    <location>
        <begin position="427"/>
        <end position="460"/>
    </location>
</feature>
<comment type="caution">
    <text evidence="2">The sequence shown here is derived from an EMBL/GenBank/DDBJ whole genome shotgun (WGS) entry which is preliminary data.</text>
</comment>
<dbReference type="EMBL" id="CAXDID020000114">
    <property type="protein sequence ID" value="CAL6030169.1"/>
    <property type="molecule type" value="Genomic_DNA"/>
</dbReference>
<organism evidence="2 3">
    <name type="scientific">Hexamita inflata</name>
    <dbReference type="NCBI Taxonomy" id="28002"/>
    <lineage>
        <taxon>Eukaryota</taxon>
        <taxon>Metamonada</taxon>
        <taxon>Diplomonadida</taxon>
        <taxon>Hexamitidae</taxon>
        <taxon>Hexamitinae</taxon>
        <taxon>Hexamita</taxon>
    </lineage>
</organism>
<keyword evidence="3" id="KW-1185">Reference proteome</keyword>
<proteinExistence type="predicted"/>
<keyword evidence="1" id="KW-0175">Coiled coil</keyword>
<reference evidence="2 3" key="1">
    <citation type="submission" date="2024-07" db="EMBL/GenBank/DDBJ databases">
        <authorList>
            <person name="Akdeniz Z."/>
        </authorList>
    </citation>
    <scope>NUCLEOTIDE SEQUENCE [LARGE SCALE GENOMIC DNA]</scope>
</reference>
<accession>A0ABP1J4L3</accession>
<dbReference type="Proteomes" id="UP001642409">
    <property type="component" value="Unassembled WGS sequence"/>
</dbReference>
<evidence type="ECO:0000256" key="1">
    <source>
        <dbReference type="SAM" id="Coils"/>
    </source>
</evidence>
<sequence length="462" mass="54166">MIQPSLKYEERIQLPVSTTSPRKYLNNSVRVEKLQNLASFSPSKPQNWDSTIPYELKTHKNLEKQQIYLDAVEQFKQTHPDYIKQHIEKFSCKSSPKAEPEIFNQLLDELKINQKVSLVQEDVCEFEFNVMSLVQTQAHLDELQFLLKKMRQKQTKTRLEFIQLRGMTSEMKERRKQLQRAEHINTLALKQFQLILDAALCKQVVVPAFFEHAPPPKSTIQVKSAMADFQYKVKEDLVISAVTSKLTELQQNLLSKIHSTTSLRNFIMSSIPSAFLKQNLKENNFVFVNEEKMMLINQFMKNHIQNALLESVYKYLKRGSPIVNQFTISEFGEILLQTIKTKGEFRNCFQNYQYLRLGQFVIYSDQIRVLNEVETEQQKNAENGEENLLVPKEEIKEEVKVEAKEEIKEEAKGEETVHELEQMEAIREGELNDVKLMEAKITEQEEEKEIEIKIEEQKEQQK</sequence>
<evidence type="ECO:0000313" key="2">
    <source>
        <dbReference type="EMBL" id="CAL6030169.1"/>
    </source>
</evidence>
<evidence type="ECO:0000313" key="3">
    <source>
        <dbReference type="Proteomes" id="UP001642409"/>
    </source>
</evidence>
<protein>
    <submittedName>
        <fullName evidence="2">Hypothetical_protein</fullName>
    </submittedName>
</protein>
<name>A0ABP1J4L3_9EUKA</name>
<gene>
    <name evidence="2" type="ORF">HINF_LOCUS33046</name>
</gene>